<keyword evidence="4 7" id="KW-0863">Zinc-finger</keyword>
<comment type="subcellular location">
    <subcellularLocation>
        <location evidence="1">Nucleus</location>
    </subcellularLocation>
</comment>
<dbReference type="PROSITE" id="PS00028">
    <property type="entry name" value="ZINC_FINGER_C2H2_1"/>
    <property type="match status" value="3"/>
</dbReference>
<keyword evidence="2" id="KW-0479">Metal-binding</keyword>
<dbReference type="VEuPathDB" id="VectorBase:SCAU009944"/>
<evidence type="ECO:0000313" key="9">
    <source>
        <dbReference type="EnsemblMetazoa" id="SCAU009944-PA"/>
    </source>
</evidence>
<evidence type="ECO:0000256" key="7">
    <source>
        <dbReference type="PROSITE-ProRule" id="PRU00042"/>
    </source>
</evidence>
<feature type="domain" description="C2H2-type" evidence="8">
    <location>
        <begin position="20"/>
        <end position="49"/>
    </location>
</feature>
<dbReference type="EnsemblMetazoa" id="SCAU009944-RA">
    <property type="protein sequence ID" value="SCAU009944-PA"/>
    <property type="gene ID" value="SCAU009944"/>
</dbReference>
<name>A0A1I8PPM5_STOCA</name>
<protein>
    <recommendedName>
        <fullName evidence="8">C2H2-type domain-containing protein</fullName>
    </recommendedName>
</protein>
<dbReference type="PANTHER" id="PTHR24406">
    <property type="entry name" value="TRANSCRIPTIONAL REPRESSOR CTCFL-RELATED"/>
    <property type="match status" value="1"/>
</dbReference>
<evidence type="ECO:0000256" key="4">
    <source>
        <dbReference type="ARBA" id="ARBA00022771"/>
    </source>
</evidence>
<keyword evidence="3" id="KW-0677">Repeat</keyword>
<keyword evidence="10" id="KW-1185">Reference proteome</keyword>
<dbReference type="AlphaFoldDB" id="A0A1I8PPM5"/>
<dbReference type="PROSITE" id="PS50157">
    <property type="entry name" value="ZINC_FINGER_C2H2_2"/>
    <property type="match status" value="4"/>
</dbReference>
<accession>A0A1I8PPM5</accession>
<evidence type="ECO:0000256" key="1">
    <source>
        <dbReference type="ARBA" id="ARBA00004123"/>
    </source>
</evidence>
<keyword evidence="6" id="KW-0539">Nucleus</keyword>
<dbReference type="OrthoDB" id="6778897at2759"/>
<evidence type="ECO:0000256" key="3">
    <source>
        <dbReference type="ARBA" id="ARBA00022737"/>
    </source>
</evidence>
<dbReference type="InterPro" id="IPR013087">
    <property type="entry name" value="Znf_C2H2_type"/>
</dbReference>
<dbReference type="KEGG" id="scac:106090485"/>
<feature type="domain" description="C2H2-type" evidence="8">
    <location>
        <begin position="96"/>
        <end position="120"/>
    </location>
</feature>
<evidence type="ECO:0000256" key="2">
    <source>
        <dbReference type="ARBA" id="ARBA00022723"/>
    </source>
</evidence>
<dbReference type="STRING" id="35570.A0A1I8PPM5"/>
<evidence type="ECO:0000256" key="6">
    <source>
        <dbReference type="ARBA" id="ARBA00023242"/>
    </source>
</evidence>
<proteinExistence type="predicted"/>
<organism evidence="9 10">
    <name type="scientific">Stomoxys calcitrans</name>
    <name type="common">Stable fly</name>
    <name type="synonym">Conops calcitrans</name>
    <dbReference type="NCBI Taxonomy" id="35570"/>
    <lineage>
        <taxon>Eukaryota</taxon>
        <taxon>Metazoa</taxon>
        <taxon>Ecdysozoa</taxon>
        <taxon>Arthropoda</taxon>
        <taxon>Hexapoda</taxon>
        <taxon>Insecta</taxon>
        <taxon>Pterygota</taxon>
        <taxon>Neoptera</taxon>
        <taxon>Endopterygota</taxon>
        <taxon>Diptera</taxon>
        <taxon>Brachycera</taxon>
        <taxon>Muscomorpha</taxon>
        <taxon>Muscoidea</taxon>
        <taxon>Muscidae</taxon>
        <taxon>Stomoxys</taxon>
    </lineage>
</organism>
<dbReference type="Proteomes" id="UP000095300">
    <property type="component" value="Unassembled WGS sequence"/>
</dbReference>
<dbReference type="SMART" id="SM00355">
    <property type="entry name" value="ZnF_C2H2"/>
    <property type="match status" value="9"/>
</dbReference>
<dbReference type="InterPro" id="IPR050888">
    <property type="entry name" value="ZnF_C2H2-type_TF"/>
</dbReference>
<feature type="domain" description="C2H2-type" evidence="8">
    <location>
        <begin position="154"/>
        <end position="182"/>
    </location>
</feature>
<evidence type="ECO:0000259" key="8">
    <source>
        <dbReference type="PROSITE" id="PS50157"/>
    </source>
</evidence>
<dbReference type="GO" id="GO:0008270">
    <property type="term" value="F:zinc ion binding"/>
    <property type="evidence" value="ECO:0007669"/>
    <property type="project" value="UniProtKB-KW"/>
</dbReference>
<reference evidence="9" key="1">
    <citation type="submission" date="2020-05" db="UniProtKB">
        <authorList>
            <consortium name="EnsemblMetazoa"/>
        </authorList>
    </citation>
    <scope>IDENTIFICATION</scope>
    <source>
        <strain evidence="9">USDA</strain>
    </source>
</reference>
<feature type="domain" description="C2H2-type" evidence="8">
    <location>
        <begin position="389"/>
        <end position="412"/>
    </location>
</feature>
<dbReference type="GO" id="GO:0005634">
    <property type="term" value="C:nucleus"/>
    <property type="evidence" value="ECO:0007669"/>
    <property type="project" value="UniProtKB-SubCell"/>
</dbReference>
<keyword evidence="5" id="KW-0862">Zinc</keyword>
<sequence length="578" mass="67980">MSLVKRLSSSDLNLEQHMIFLCPECGQENASQPEWRRHLNAAHHYAKKTFQDFNFEEVDDNHHECQICLKWIANARQTPAVLQYHRFNHLPYPKIYRCRHCRGVFLRKRSLIDHLYAVHSRLLNKQLHQNRQDAVNQLRGHRDPKQNKEFYIRYLCPLCGKLFERFTLWEHHIDSAHSSTSVDLKMHRIAGTKNYYCSECSHTLRDGPTRSQLQRHHFSHMAFPAFFQCAFCYSRKAYKTELLLHFIKYHTADFLLHRHYIFFPDEWGGCADTNVVREVRHLMEIANKKSKPDILQKALDDINLEDGEDLANETGKFNHEEALDQSLNGYDNVFVVEMGKATPVKKPSIRFSEISENELESIYQEMFEEIVTISTNEDVQTNMQKYIHYLCPECGNEFEDQPTWRSHVYDAHNLINAVDAKFRPLNASKTLHLCLVCHQIQKTSKHADLRRHHFQHMPFQSYLKCIICGKTKSSKPKMMQHMEYVHILVIRKEIKLPYLTNIGQPKVVGKKYHCLECDKLYAVHSRFKNHCRSCPKRLAPLPVAKCDISKNQKLLEHLKAASVRLDKMMQEIGIESKS</sequence>
<gene>
    <name evidence="9" type="primary">106090485</name>
</gene>
<evidence type="ECO:0000313" key="10">
    <source>
        <dbReference type="Proteomes" id="UP000095300"/>
    </source>
</evidence>
<evidence type="ECO:0000256" key="5">
    <source>
        <dbReference type="ARBA" id="ARBA00022833"/>
    </source>
</evidence>